<accession>A0ABS9CLT9</accession>
<keyword evidence="1" id="KW-0812">Transmembrane</keyword>
<keyword evidence="3" id="KW-1185">Reference proteome</keyword>
<keyword evidence="1" id="KW-0472">Membrane</keyword>
<sequence length="179" mass="19133">MNGRLAAFRRAIPEIARICKNALLAAAVCAALCLLALAPALFGFRPFSIAESASAAYPVGALAYYRFVPADKIEPGMSIVLPGPEGNAVCTVAGKDIESRIFLVRISQEDDRAIPFEYAEGVPAAFCLPYGGIVIQAFARPAVFCLIAVLIGLLAFGGLILPRWAYAPKYGKAREELQR</sequence>
<dbReference type="EMBL" id="JAFBIT010000001">
    <property type="protein sequence ID" value="MCF2651760.1"/>
    <property type="molecule type" value="Genomic_DNA"/>
</dbReference>
<proteinExistence type="predicted"/>
<keyword evidence="1" id="KW-1133">Transmembrane helix</keyword>
<dbReference type="RefSeq" id="WP_235322763.1">
    <property type="nucleotide sequence ID" value="NZ_JAFBIT010000001.1"/>
</dbReference>
<evidence type="ECO:0000256" key="1">
    <source>
        <dbReference type="SAM" id="Phobius"/>
    </source>
</evidence>
<feature type="transmembrane region" description="Helical" evidence="1">
    <location>
        <begin position="138"/>
        <end position="161"/>
    </location>
</feature>
<comment type="caution">
    <text evidence="2">The sequence shown here is derived from an EMBL/GenBank/DDBJ whole genome shotgun (WGS) entry which is preliminary data.</text>
</comment>
<gene>
    <name evidence="2" type="ORF">JQM67_04025</name>
</gene>
<reference evidence="2 3" key="1">
    <citation type="submission" date="2020-12" db="EMBL/GenBank/DDBJ databases">
        <title>Whole genome sequences of gut porcine anaerobes.</title>
        <authorList>
            <person name="Kubasova T."/>
            <person name="Jahodarova E."/>
            <person name="Rychlik I."/>
        </authorList>
    </citation>
    <scope>NUCLEOTIDE SEQUENCE [LARGE SCALE GENOMIC DNA]</scope>
    <source>
        <strain evidence="2 3">An867</strain>
    </source>
</reference>
<name>A0ABS9CLT9_9FIRM</name>
<protein>
    <submittedName>
        <fullName evidence="2">Uncharacterized protein</fullName>
    </submittedName>
</protein>
<dbReference type="Proteomes" id="UP001299220">
    <property type="component" value="Unassembled WGS sequence"/>
</dbReference>
<organism evidence="2 3">
    <name type="scientific">Anaeromassilibacillus senegalensis</name>
    <dbReference type="NCBI Taxonomy" id="1673717"/>
    <lineage>
        <taxon>Bacteria</taxon>
        <taxon>Bacillati</taxon>
        <taxon>Bacillota</taxon>
        <taxon>Clostridia</taxon>
        <taxon>Eubacteriales</taxon>
        <taxon>Acutalibacteraceae</taxon>
        <taxon>Anaeromassilibacillus</taxon>
    </lineage>
</organism>
<evidence type="ECO:0000313" key="2">
    <source>
        <dbReference type="EMBL" id="MCF2651760.1"/>
    </source>
</evidence>
<evidence type="ECO:0000313" key="3">
    <source>
        <dbReference type="Proteomes" id="UP001299220"/>
    </source>
</evidence>